<dbReference type="SMART" id="SM00883">
    <property type="entry name" value="Cpn10"/>
    <property type="match status" value="1"/>
</dbReference>
<keyword evidence="2 3" id="KW-0143">Chaperone</keyword>
<reference evidence="5" key="1">
    <citation type="submission" date="2019-08" db="EMBL/GenBank/DDBJ databases">
        <title>Genomic characterization of a novel candidate phylum (ARYD3) from a high temperature, high salinity tertiary oil reservoir in north central Oklahoma, USA.</title>
        <authorList>
            <person name="Youssef N.H."/>
            <person name="Yadav A."/>
            <person name="Elshahed M.S."/>
        </authorList>
    </citation>
    <scope>NUCLEOTIDE SEQUENCE [LARGE SCALE GENOMIC DNA]</scope>
    <source>
        <strain evidence="5">ARYD3</strain>
    </source>
</reference>
<dbReference type="CDD" id="cd00320">
    <property type="entry name" value="cpn10"/>
    <property type="match status" value="1"/>
</dbReference>
<evidence type="ECO:0000256" key="4">
    <source>
        <dbReference type="RuleBase" id="RU000535"/>
    </source>
</evidence>
<evidence type="ECO:0000313" key="5">
    <source>
        <dbReference type="EMBL" id="TYB30610.1"/>
    </source>
</evidence>
<organism evidence="5 6">
    <name type="scientific">Candidatus Mcinerneyibacterium aminivorans</name>
    <dbReference type="NCBI Taxonomy" id="2703815"/>
    <lineage>
        <taxon>Bacteria</taxon>
        <taxon>Candidatus Macinerneyibacteriota</taxon>
        <taxon>Candidatus Mcinerneyibacteria</taxon>
        <taxon>Candidatus Mcinerneyibacteriales</taxon>
        <taxon>Candidatus Mcinerneyibacteriaceae</taxon>
        <taxon>Candidatus Mcinerneyibacterium</taxon>
    </lineage>
</organism>
<dbReference type="FunFam" id="2.30.33.40:FF:000001">
    <property type="entry name" value="10 kDa chaperonin"/>
    <property type="match status" value="1"/>
</dbReference>
<comment type="function">
    <text evidence="3 4">Together with the chaperonin GroEL, plays an essential role in assisting protein folding. The GroEL-GroES system forms a nano-cage that allows encapsulation of the non-native substrate proteins and provides a physical environment optimized to promote and accelerate protein folding. GroES binds to the apical surface of the GroEL ring, thereby capping the opening of the GroEL channel.</text>
</comment>
<dbReference type="PANTHER" id="PTHR10772">
    <property type="entry name" value="10 KDA HEAT SHOCK PROTEIN"/>
    <property type="match status" value="1"/>
</dbReference>
<dbReference type="GO" id="GO:0051087">
    <property type="term" value="F:protein-folding chaperone binding"/>
    <property type="evidence" value="ECO:0007669"/>
    <property type="project" value="TreeGrafter"/>
</dbReference>
<dbReference type="HAMAP" id="MF_00580">
    <property type="entry name" value="CH10"/>
    <property type="match status" value="1"/>
</dbReference>
<dbReference type="GO" id="GO:0044183">
    <property type="term" value="F:protein folding chaperone"/>
    <property type="evidence" value="ECO:0007669"/>
    <property type="project" value="InterPro"/>
</dbReference>
<dbReference type="Proteomes" id="UP000324143">
    <property type="component" value="Unassembled WGS sequence"/>
</dbReference>
<evidence type="ECO:0000256" key="1">
    <source>
        <dbReference type="ARBA" id="ARBA00006975"/>
    </source>
</evidence>
<dbReference type="GO" id="GO:0005524">
    <property type="term" value="F:ATP binding"/>
    <property type="evidence" value="ECO:0007669"/>
    <property type="project" value="InterPro"/>
</dbReference>
<dbReference type="SUPFAM" id="SSF50129">
    <property type="entry name" value="GroES-like"/>
    <property type="match status" value="1"/>
</dbReference>
<comment type="caution">
    <text evidence="5">The sequence shown here is derived from an EMBL/GenBank/DDBJ whole genome shotgun (WGS) entry which is preliminary data.</text>
</comment>
<dbReference type="PROSITE" id="PS00681">
    <property type="entry name" value="CHAPERONINS_CPN10"/>
    <property type="match status" value="1"/>
</dbReference>
<evidence type="ECO:0000313" key="6">
    <source>
        <dbReference type="Proteomes" id="UP000324143"/>
    </source>
</evidence>
<dbReference type="NCBIfam" id="NF001531">
    <property type="entry name" value="PRK00364.2-2"/>
    <property type="match status" value="1"/>
</dbReference>
<comment type="subunit">
    <text evidence="3">Heptamer of 7 subunits arranged in a ring. Interacts with the chaperonin GroEL.</text>
</comment>
<dbReference type="EMBL" id="VSIX01000098">
    <property type="protein sequence ID" value="TYB30610.1"/>
    <property type="molecule type" value="Genomic_DNA"/>
</dbReference>
<gene>
    <name evidence="3" type="primary">groES</name>
    <name evidence="3" type="synonym">groS</name>
    <name evidence="5" type="ORF">FXF47_08340</name>
</gene>
<sequence length="91" mass="10264">MKVKPLGDRVLVKVEMMEEKTKGGIYIPDSKKEKTQYGEVVEVGTDEKLKEMGLKKGVKVLFEKFSGTDVTIDAEEYLVLKKTNILAIIED</sequence>
<dbReference type="InterPro" id="IPR011032">
    <property type="entry name" value="GroES-like_sf"/>
</dbReference>
<name>A0A5D0MGR9_9BACT</name>
<accession>A0A5D0MGR9</accession>
<protein>
    <recommendedName>
        <fullName evidence="3">Co-chaperonin GroES</fullName>
    </recommendedName>
    <alternativeName>
        <fullName evidence="3">10 kDa chaperonin</fullName>
    </alternativeName>
    <alternativeName>
        <fullName evidence="3">Chaperonin-10</fullName>
        <shortName evidence="3">Cpn10</shortName>
    </alternativeName>
</protein>
<dbReference type="InterPro" id="IPR020818">
    <property type="entry name" value="Chaperonin_GroES"/>
</dbReference>
<dbReference type="PANTHER" id="PTHR10772:SF63">
    <property type="entry name" value="20 KDA CHAPERONIN, CHLOROPLASTIC"/>
    <property type="match status" value="1"/>
</dbReference>
<dbReference type="Gene3D" id="2.30.33.40">
    <property type="entry name" value="GroES chaperonin"/>
    <property type="match status" value="1"/>
</dbReference>
<dbReference type="AlphaFoldDB" id="A0A5D0MGR9"/>
<dbReference type="PRINTS" id="PR00297">
    <property type="entry name" value="CHAPERONIN10"/>
</dbReference>
<evidence type="ECO:0000256" key="3">
    <source>
        <dbReference type="HAMAP-Rule" id="MF_00580"/>
    </source>
</evidence>
<dbReference type="InterPro" id="IPR018369">
    <property type="entry name" value="Chaprnonin_Cpn10_CS"/>
</dbReference>
<dbReference type="GO" id="GO:0046872">
    <property type="term" value="F:metal ion binding"/>
    <property type="evidence" value="ECO:0007669"/>
    <property type="project" value="TreeGrafter"/>
</dbReference>
<keyword evidence="6" id="KW-1185">Reference proteome</keyword>
<dbReference type="GO" id="GO:0005737">
    <property type="term" value="C:cytoplasm"/>
    <property type="evidence" value="ECO:0007669"/>
    <property type="project" value="UniProtKB-SubCell"/>
</dbReference>
<evidence type="ECO:0000256" key="2">
    <source>
        <dbReference type="ARBA" id="ARBA00023186"/>
    </source>
</evidence>
<comment type="similarity">
    <text evidence="1 3 4">Belongs to the GroES chaperonin family.</text>
</comment>
<comment type="subcellular location">
    <subcellularLocation>
        <location evidence="3">Cytoplasm</location>
    </subcellularLocation>
</comment>
<keyword evidence="3" id="KW-0963">Cytoplasm</keyword>
<dbReference type="Pfam" id="PF00166">
    <property type="entry name" value="Cpn10"/>
    <property type="match status" value="1"/>
</dbReference>
<proteinExistence type="inferred from homology"/>
<dbReference type="InterPro" id="IPR037124">
    <property type="entry name" value="Chaperonin_GroES_sf"/>
</dbReference>
<dbReference type="GO" id="GO:0051082">
    <property type="term" value="F:unfolded protein binding"/>
    <property type="evidence" value="ECO:0007669"/>
    <property type="project" value="TreeGrafter"/>
</dbReference>